<dbReference type="Pfam" id="PF00234">
    <property type="entry name" value="Tryp_alpha_amyl"/>
    <property type="match status" value="1"/>
</dbReference>
<dbReference type="EnsemblPlants" id="Zm00001eb112570_T001">
    <property type="protein sequence ID" value="Zm00001eb112570_P001"/>
    <property type="gene ID" value="Zm00001eb112570"/>
</dbReference>
<dbReference type="OrthoDB" id="665742at2759"/>
<comment type="similarity">
    <text evidence="1">Belongs to the plant LTP family. B11E subfamily.</text>
</comment>
<protein>
    <submittedName>
        <fullName evidence="6">Putative non-specific lipid-transfer protein 2</fullName>
    </submittedName>
</protein>
<evidence type="ECO:0000256" key="2">
    <source>
        <dbReference type="ARBA" id="ARBA00022448"/>
    </source>
</evidence>
<dbReference type="SMART" id="SM00499">
    <property type="entry name" value="AAI"/>
    <property type="match status" value="1"/>
</dbReference>
<dbReference type="GO" id="GO:0006869">
    <property type="term" value="P:lipid transport"/>
    <property type="evidence" value="ECO:0007669"/>
    <property type="project" value="InterPro"/>
</dbReference>
<reference evidence="6 8" key="1">
    <citation type="submission" date="2015-12" db="EMBL/GenBank/DDBJ databases">
        <title>Update maize B73 reference genome by single molecule sequencing technologies.</title>
        <authorList>
            <consortium name="Maize Genome Sequencing Project"/>
            <person name="Ware D."/>
        </authorList>
    </citation>
    <scope>NUCLEOTIDE SEQUENCE [LARGE SCALE GENOMIC DNA]</scope>
    <source>
        <strain evidence="8">cv. B73</strain>
        <tissue evidence="6">Seedling</tissue>
    </source>
</reference>
<evidence type="ECO:0000313" key="8">
    <source>
        <dbReference type="Proteomes" id="UP000007305"/>
    </source>
</evidence>
<feature type="signal peptide" evidence="4">
    <location>
        <begin position="1"/>
        <end position="28"/>
    </location>
</feature>
<dbReference type="RefSeq" id="XP_008670719.1">
    <property type="nucleotide sequence ID" value="XM_008672497.4"/>
</dbReference>
<dbReference type="KEGG" id="zma:103647985"/>
<organism evidence="6">
    <name type="scientific">Zea mays</name>
    <name type="common">Maize</name>
    <dbReference type="NCBI Taxonomy" id="4577"/>
    <lineage>
        <taxon>Eukaryota</taxon>
        <taxon>Viridiplantae</taxon>
        <taxon>Streptophyta</taxon>
        <taxon>Embryophyta</taxon>
        <taxon>Tracheophyta</taxon>
        <taxon>Spermatophyta</taxon>
        <taxon>Magnoliopsida</taxon>
        <taxon>Liliopsida</taxon>
        <taxon>Poales</taxon>
        <taxon>Poaceae</taxon>
        <taxon>PACMAD clade</taxon>
        <taxon>Panicoideae</taxon>
        <taxon>Andropogonodae</taxon>
        <taxon>Andropogoneae</taxon>
        <taxon>Tripsacinae</taxon>
        <taxon>Zea</taxon>
    </lineage>
</organism>
<dbReference type="Proteomes" id="UP000007305">
    <property type="component" value="Chromosome 2"/>
</dbReference>
<feature type="domain" description="Bifunctional inhibitor/plant lipid transfer protein/seed storage helical" evidence="5">
    <location>
        <begin position="32"/>
        <end position="97"/>
    </location>
</feature>
<feature type="chain" id="PRO_5010803941" evidence="4">
    <location>
        <begin position="29"/>
        <end position="99"/>
    </location>
</feature>
<dbReference type="PANTHER" id="PTHR33214:SF23">
    <property type="entry name" value="NON-SPECIFIC LIPID-TRANSFER PROTEIN 2-RELATED"/>
    <property type="match status" value="1"/>
</dbReference>
<evidence type="ECO:0000313" key="6">
    <source>
        <dbReference type="EMBL" id="ONM26478.1"/>
    </source>
</evidence>
<dbReference type="InterPro" id="IPR036312">
    <property type="entry name" value="Bifun_inhib/LTP/seed_sf"/>
</dbReference>
<proteinExistence type="inferred from homology"/>
<dbReference type="SUPFAM" id="SSF47699">
    <property type="entry name" value="Bifunctional inhibitor/lipid-transfer protein/seed storage 2S albumin"/>
    <property type="match status" value="1"/>
</dbReference>
<dbReference type="GO" id="GO:0008289">
    <property type="term" value="F:lipid binding"/>
    <property type="evidence" value="ECO:0007669"/>
    <property type="project" value="UniProtKB-KW"/>
</dbReference>
<keyword evidence="2" id="KW-0813">Transport</keyword>
<gene>
    <name evidence="7" type="primary">LOC103647985</name>
    <name evidence="6" type="ORF">ZEAMMB73_Zm00001d007299</name>
</gene>
<dbReference type="InterPro" id="IPR033872">
    <property type="entry name" value="nsLTP2"/>
</dbReference>
<evidence type="ECO:0000256" key="3">
    <source>
        <dbReference type="ARBA" id="ARBA00023121"/>
    </source>
</evidence>
<evidence type="ECO:0000259" key="5">
    <source>
        <dbReference type="SMART" id="SM00499"/>
    </source>
</evidence>
<dbReference type="PANTHER" id="PTHR33214">
    <property type="entry name" value="BIFUNCTIONAL INHIBITOR/LIPID-TRANSFER PROTEIN/SEED STORAGE 2S ALBUMIN SUPERFAMILY PROTEIN"/>
    <property type="match status" value="1"/>
</dbReference>
<reference evidence="7" key="2">
    <citation type="submission" date="2019-07" db="EMBL/GenBank/DDBJ databases">
        <authorList>
            <person name="Seetharam A."/>
            <person name="Woodhouse M."/>
            <person name="Cannon E."/>
        </authorList>
    </citation>
    <scope>NUCLEOTIDE SEQUENCE [LARGE SCALE GENOMIC DNA]</scope>
    <source>
        <strain evidence="7">cv. B73</strain>
    </source>
</reference>
<dbReference type="SMR" id="A0A1D6F5A7"/>
<keyword evidence="8" id="KW-1185">Reference proteome</keyword>
<name>A0A1D6F5A7_MAIZE</name>
<dbReference type="AlphaFoldDB" id="A0A1D6F5A7"/>
<dbReference type="EMBL" id="CM007648">
    <property type="protein sequence ID" value="ONM26478.1"/>
    <property type="molecule type" value="Genomic_DNA"/>
</dbReference>
<dbReference type="CDD" id="cd01959">
    <property type="entry name" value="nsLTP2"/>
    <property type="match status" value="1"/>
</dbReference>
<dbReference type="ExpressionAtlas" id="A0A1D6F5A7">
    <property type="expression patterns" value="baseline and differential"/>
</dbReference>
<accession>A0A1D6F5A7</accession>
<evidence type="ECO:0000256" key="1">
    <source>
        <dbReference type="ARBA" id="ARBA00009707"/>
    </source>
</evidence>
<dbReference type="Gene3D" id="1.10.110.10">
    <property type="entry name" value="Plant lipid-transfer and hydrophobic proteins"/>
    <property type="match status" value="1"/>
</dbReference>
<evidence type="ECO:0000313" key="7">
    <source>
        <dbReference type="EnsemblPlants" id="Zm00001eb112570_P001"/>
    </source>
</evidence>
<evidence type="ECO:0000256" key="4">
    <source>
        <dbReference type="SAM" id="SignalP"/>
    </source>
</evidence>
<keyword evidence="3" id="KW-0446">Lipid-binding</keyword>
<dbReference type="InterPro" id="IPR016140">
    <property type="entry name" value="Bifunc_inhib/LTP/seed_store"/>
</dbReference>
<dbReference type="Gramene" id="Zm00001eb112570_T001">
    <property type="protein sequence ID" value="Zm00001eb112570_P001"/>
    <property type="gene ID" value="Zm00001eb112570"/>
</dbReference>
<dbReference type="GeneID" id="103647985"/>
<keyword evidence="4" id="KW-0732">Signal</keyword>
<sequence length="99" mass="10303">MTTTTTTLPTGRAVALLLLLLATTATEAANPCNPAQLTPCAGPALFGGAVPPACCAQLRAQQGCLCGYARSPNYGSYIRSPNAARLFAICNLPMPRCRY</sequence>
<dbReference type="OMA" id="TEAANPC"/>
<reference evidence="7" key="3">
    <citation type="submission" date="2021-05" db="UniProtKB">
        <authorList>
            <consortium name="EnsemblPlants"/>
        </authorList>
    </citation>
    <scope>IDENTIFICATION</scope>
    <source>
        <strain evidence="7">cv. B73</strain>
    </source>
</reference>